<dbReference type="InterPro" id="IPR051122">
    <property type="entry name" value="SDR_DHRS6-like"/>
</dbReference>
<protein>
    <submittedName>
        <fullName evidence="3">NAD(P)-dependent dehydrogenase, short-chain alcohol dehydrogenase family</fullName>
    </submittedName>
</protein>
<dbReference type="SUPFAM" id="SSF51735">
    <property type="entry name" value="NAD(P)-binding Rossmann-fold domains"/>
    <property type="match status" value="1"/>
</dbReference>
<evidence type="ECO:0000256" key="1">
    <source>
        <dbReference type="ARBA" id="ARBA00006484"/>
    </source>
</evidence>
<dbReference type="Gene3D" id="3.40.50.720">
    <property type="entry name" value="NAD(P)-binding Rossmann-like Domain"/>
    <property type="match status" value="1"/>
</dbReference>
<evidence type="ECO:0000313" key="3">
    <source>
        <dbReference type="EMBL" id="SHH78691.1"/>
    </source>
</evidence>
<dbReference type="PANTHER" id="PTHR43477">
    <property type="entry name" value="DIHYDROANTICAPSIN 7-DEHYDROGENASE"/>
    <property type="match status" value="1"/>
</dbReference>
<evidence type="ECO:0000313" key="4">
    <source>
        <dbReference type="Proteomes" id="UP000184212"/>
    </source>
</evidence>
<organism evidence="3 4">
    <name type="scientific">Chryseolinea serpens</name>
    <dbReference type="NCBI Taxonomy" id="947013"/>
    <lineage>
        <taxon>Bacteria</taxon>
        <taxon>Pseudomonadati</taxon>
        <taxon>Bacteroidota</taxon>
        <taxon>Cytophagia</taxon>
        <taxon>Cytophagales</taxon>
        <taxon>Fulvivirgaceae</taxon>
        <taxon>Chryseolinea</taxon>
    </lineage>
</organism>
<proteinExistence type="inferred from homology"/>
<dbReference type="GO" id="GO:0016491">
    <property type="term" value="F:oxidoreductase activity"/>
    <property type="evidence" value="ECO:0007669"/>
    <property type="project" value="UniProtKB-KW"/>
</dbReference>
<sequence length="238" mass="25240">MKLKDKRIVVAGGSSGIGLATVSMLAETGAAVTALSRSTDKLKAVTDKFPQINTAAIDAGDRAQLDAFFRRYGTFDHLVVTLSGGKGGGLFRDLNLDDIRSGLEGKLFPQLNIIQAALPYLNVRGSITLVSSISSRSRAIGVSGLAAINASLEAMLPSLARELKPLRINAIAPGVVDTAWWDFLDEDSKQKTFSEYATQIPVGRVAQPGDIAEAILFAVTNDYMTGSVLEIDGGLRLT</sequence>
<gene>
    <name evidence="3" type="ORF">SAMN04488109_5409</name>
</gene>
<dbReference type="PRINTS" id="PR00081">
    <property type="entry name" value="GDHRDH"/>
</dbReference>
<dbReference type="InterPro" id="IPR002347">
    <property type="entry name" value="SDR_fam"/>
</dbReference>
<accession>A0A1M5VTY6</accession>
<dbReference type="AlphaFoldDB" id="A0A1M5VTY6"/>
<evidence type="ECO:0000256" key="2">
    <source>
        <dbReference type="ARBA" id="ARBA00023002"/>
    </source>
</evidence>
<dbReference type="OrthoDB" id="9806974at2"/>
<dbReference type="InterPro" id="IPR036291">
    <property type="entry name" value="NAD(P)-bd_dom_sf"/>
</dbReference>
<reference evidence="3 4" key="1">
    <citation type="submission" date="2016-11" db="EMBL/GenBank/DDBJ databases">
        <authorList>
            <person name="Jaros S."/>
            <person name="Januszkiewicz K."/>
            <person name="Wedrychowicz H."/>
        </authorList>
    </citation>
    <scope>NUCLEOTIDE SEQUENCE [LARGE SCALE GENOMIC DNA]</scope>
    <source>
        <strain evidence="3 4">DSM 24574</strain>
    </source>
</reference>
<dbReference type="EMBL" id="FQWQ01000004">
    <property type="protein sequence ID" value="SHH78691.1"/>
    <property type="molecule type" value="Genomic_DNA"/>
</dbReference>
<dbReference type="STRING" id="947013.SAMN04488109_5409"/>
<dbReference type="Pfam" id="PF13561">
    <property type="entry name" value="adh_short_C2"/>
    <property type="match status" value="1"/>
</dbReference>
<keyword evidence="2" id="KW-0560">Oxidoreductase</keyword>
<keyword evidence="4" id="KW-1185">Reference proteome</keyword>
<comment type="similarity">
    <text evidence="1">Belongs to the short-chain dehydrogenases/reductases (SDR) family.</text>
</comment>
<name>A0A1M5VTY6_9BACT</name>
<dbReference type="RefSeq" id="WP_073140836.1">
    <property type="nucleotide sequence ID" value="NZ_FQWQ01000004.1"/>
</dbReference>
<dbReference type="PANTHER" id="PTHR43477:SF1">
    <property type="entry name" value="DIHYDROANTICAPSIN 7-DEHYDROGENASE"/>
    <property type="match status" value="1"/>
</dbReference>
<dbReference type="Proteomes" id="UP000184212">
    <property type="component" value="Unassembled WGS sequence"/>
</dbReference>